<sequence>MKENPRWPQDDFRACFAYCASCKVEHELRVGPARRVAQILCSQLETSGRMDFESTQAHPDFSLEYLWGSARGQMLGVMSYEDAAGKRGWAKAFSGQYNGHWEIPGWVPPVLDPESFWDISAPVDAQIKAVSRVLRNEGSEEDCVLTKKLVGWPLTTERKTELAAYRKRLSQELMHDIQDLYVLRNFRGEESLLRDVFLAKGIPTGAGDCCAPKLLQYAAKHKLRPLGLCEFYWGRENRSGSRQHGHFYAACKEKCQPLLGFMLCGLGDD</sequence>
<name>A0A1T4WYD0_9BACT</name>
<evidence type="ECO:0000313" key="1">
    <source>
        <dbReference type="EMBL" id="SKA82259.1"/>
    </source>
</evidence>
<dbReference type="STRING" id="1121442.SAMN02745702_02782"/>
<protein>
    <submittedName>
        <fullName evidence="1">Uncharacterized protein</fullName>
    </submittedName>
</protein>
<dbReference type="Proteomes" id="UP000189733">
    <property type="component" value="Unassembled WGS sequence"/>
</dbReference>
<dbReference type="EMBL" id="FUYA01000012">
    <property type="protein sequence ID" value="SKA82259.1"/>
    <property type="molecule type" value="Genomic_DNA"/>
</dbReference>
<reference evidence="1 2" key="1">
    <citation type="submission" date="2017-02" db="EMBL/GenBank/DDBJ databases">
        <authorList>
            <person name="Peterson S.W."/>
        </authorList>
    </citation>
    <scope>NUCLEOTIDE SEQUENCE [LARGE SCALE GENOMIC DNA]</scope>
    <source>
        <strain evidence="1 2">DSM 18034</strain>
    </source>
</reference>
<evidence type="ECO:0000313" key="2">
    <source>
        <dbReference type="Proteomes" id="UP000189733"/>
    </source>
</evidence>
<keyword evidence="2" id="KW-1185">Reference proteome</keyword>
<dbReference type="AlphaFoldDB" id="A0A1T4WYD0"/>
<gene>
    <name evidence="1" type="ORF">SAMN02745702_02782</name>
</gene>
<proteinExistence type="predicted"/>
<organism evidence="1 2">
    <name type="scientific">Desulfobaculum bizertense DSM 18034</name>
    <dbReference type="NCBI Taxonomy" id="1121442"/>
    <lineage>
        <taxon>Bacteria</taxon>
        <taxon>Pseudomonadati</taxon>
        <taxon>Thermodesulfobacteriota</taxon>
        <taxon>Desulfovibrionia</taxon>
        <taxon>Desulfovibrionales</taxon>
        <taxon>Desulfovibrionaceae</taxon>
        <taxon>Desulfobaculum</taxon>
    </lineage>
</organism>
<accession>A0A1T4WYD0</accession>